<evidence type="ECO:0000259" key="2">
    <source>
        <dbReference type="Pfam" id="PF02867"/>
    </source>
</evidence>
<reference evidence="3" key="1">
    <citation type="submission" date="2015-09" db="EMBL/GenBank/DDBJ databases">
        <title>Scylla olivacea transcriptome.</title>
        <authorList>
            <person name="Ikhwanuddin M."/>
        </authorList>
    </citation>
    <scope>NUCLEOTIDE SEQUENCE</scope>
</reference>
<dbReference type="InterPro" id="IPR039718">
    <property type="entry name" value="Rrm1"/>
</dbReference>
<dbReference type="Gene3D" id="3.20.70.20">
    <property type="match status" value="1"/>
</dbReference>
<dbReference type="GO" id="GO:0005524">
    <property type="term" value="F:ATP binding"/>
    <property type="evidence" value="ECO:0007669"/>
    <property type="project" value="TreeGrafter"/>
</dbReference>
<dbReference type="SUPFAM" id="SSF51998">
    <property type="entry name" value="PFL-like glycyl radical enzymes"/>
    <property type="match status" value="1"/>
</dbReference>
<dbReference type="GO" id="GO:0005971">
    <property type="term" value="C:ribonucleoside-diphosphate reductase complex"/>
    <property type="evidence" value="ECO:0007669"/>
    <property type="project" value="TreeGrafter"/>
</dbReference>
<proteinExistence type="inferred from homology"/>
<evidence type="ECO:0000313" key="3">
    <source>
        <dbReference type="EMBL" id="JAI64725.1"/>
    </source>
</evidence>
<name>A0A0P4WDY2_SCYOL</name>
<dbReference type="AlphaFoldDB" id="A0A0P4WDY2"/>
<comment type="similarity">
    <text evidence="1">Belongs to the ribonucleoside diphosphate reductase large chain family.</text>
</comment>
<dbReference type="Pfam" id="PF02867">
    <property type="entry name" value="Ribonuc_red_lgC"/>
    <property type="match status" value="1"/>
</dbReference>
<dbReference type="PANTHER" id="PTHR11573:SF6">
    <property type="entry name" value="RIBONUCLEOSIDE-DIPHOSPHATE REDUCTASE LARGE SUBUNIT"/>
    <property type="match status" value="1"/>
</dbReference>
<accession>A0A0P4WDY2</accession>
<dbReference type="InterPro" id="IPR000788">
    <property type="entry name" value="RNR_lg_C"/>
</dbReference>
<dbReference type="EMBL" id="GDRN01065162">
    <property type="protein sequence ID" value="JAI64725.1"/>
    <property type="molecule type" value="Transcribed_RNA"/>
</dbReference>
<dbReference type="GO" id="GO:0004748">
    <property type="term" value="F:ribonucleoside-diphosphate reductase activity, thioredoxin disulfide as acceptor"/>
    <property type="evidence" value="ECO:0007669"/>
    <property type="project" value="TreeGrafter"/>
</dbReference>
<protein>
    <recommendedName>
        <fullName evidence="2">Ribonucleotide reductase large subunit C-terminal domain-containing protein</fullName>
    </recommendedName>
</protein>
<organism evidence="3">
    <name type="scientific">Scylla olivacea</name>
    <name type="common">Orange mud crab</name>
    <name type="synonym">Cancer olivacea</name>
    <dbReference type="NCBI Taxonomy" id="85551"/>
    <lineage>
        <taxon>Eukaryota</taxon>
        <taxon>Metazoa</taxon>
        <taxon>Ecdysozoa</taxon>
        <taxon>Arthropoda</taxon>
        <taxon>Crustacea</taxon>
        <taxon>Multicrustacea</taxon>
        <taxon>Malacostraca</taxon>
        <taxon>Eumalacostraca</taxon>
        <taxon>Eucarida</taxon>
        <taxon>Decapoda</taxon>
        <taxon>Pleocyemata</taxon>
        <taxon>Brachyura</taxon>
        <taxon>Eubrachyura</taxon>
        <taxon>Portunoidea</taxon>
        <taxon>Portunidae</taxon>
        <taxon>Portuninae</taxon>
        <taxon>Scylla</taxon>
    </lineage>
</organism>
<dbReference type="GO" id="GO:0009263">
    <property type="term" value="P:deoxyribonucleotide biosynthetic process"/>
    <property type="evidence" value="ECO:0007669"/>
    <property type="project" value="TreeGrafter"/>
</dbReference>
<dbReference type="PRINTS" id="PR01183">
    <property type="entry name" value="RIBORDTASEM1"/>
</dbReference>
<sequence length="322" mass="36689">MEYSSPDETAVCNLASISINNFVDKEDGTFDFEELRRINKLITRNLDNVIDATYYPTERAPRSTLKHRLINIGVQGLADTFAMLGYAFDSELDVKIFESIYYAAVETSCELAKERGVYPSYEGSLGSQGKLQFDMRREEEGRKIETTLDRDKLKKEKMSKYSNHISYLLVLIPTRSTAQILGNNESNEPFKNNTYTRKVISRFFNVATRHLYKRLTKQGICSSGMGNFLATTRGSIQDIKGIDANTKLVFKTVWEICQMSLVEMVTARTPFVNQSQLFNVYIDASTHSNVYAKVNALHHRTSGKGLKTRLYYLRIRPGCNPV</sequence>
<dbReference type="PANTHER" id="PTHR11573">
    <property type="entry name" value="RIBONUCLEOSIDE-DIPHOSPHATE REDUCTASE LARGE CHAIN"/>
    <property type="match status" value="1"/>
</dbReference>
<evidence type="ECO:0000256" key="1">
    <source>
        <dbReference type="ARBA" id="ARBA00010406"/>
    </source>
</evidence>
<feature type="domain" description="Ribonucleotide reductase large subunit C-terminal" evidence="2">
    <location>
        <begin position="1"/>
        <end position="312"/>
    </location>
</feature>